<dbReference type="VEuPathDB" id="FungiDB:AJ78_06491"/>
<evidence type="ECO:0000313" key="1">
    <source>
        <dbReference type="EMBL" id="OJD12998.1"/>
    </source>
</evidence>
<dbReference type="AlphaFoldDB" id="A0A1J9PAB2"/>
<name>A0A1J9PAB2_9EURO</name>
<gene>
    <name evidence="1" type="ORF">AJ78_06491</name>
</gene>
<comment type="caution">
    <text evidence="1">The sequence shown here is derived from an EMBL/GenBank/DDBJ whole genome shotgun (WGS) entry which is preliminary data.</text>
</comment>
<dbReference type="EMBL" id="LGRN01000344">
    <property type="protein sequence ID" value="OJD12998.1"/>
    <property type="molecule type" value="Genomic_DNA"/>
</dbReference>
<accession>A0A1J9PAB2</accession>
<sequence>MVYREANALDDRLRGDVVRCLYHGKDDRPYLEPEGSSIGNLYTAFKGSIAGKTEYEEKETIRARDSKSVRSAILLVKADSRLDFKYLDQICRATAEGRQFDLIVNNCQRYCNRNFSQAQE</sequence>
<proteinExistence type="predicted"/>
<evidence type="ECO:0000313" key="2">
    <source>
        <dbReference type="Proteomes" id="UP000182235"/>
    </source>
</evidence>
<reference evidence="1 2" key="1">
    <citation type="submission" date="2015-07" db="EMBL/GenBank/DDBJ databases">
        <title>Emmonsia species relationships and genome sequence.</title>
        <authorList>
            <consortium name="The Broad Institute Genomics Platform"/>
            <person name="Cuomo C.A."/>
            <person name="Munoz J.F."/>
            <person name="Imamovic A."/>
            <person name="Priest M.E."/>
            <person name="Young S."/>
            <person name="Clay O.K."/>
            <person name="McEwen J.G."/>
        </authorList>
    </citation>
    <scope>NUCLEOTIDE SEQUENCE [LARGE SCALE GENOMIC DNA]</scope>
    <source>
        <strain evidence="1 2">UAMH 9510</strain>
    </source>
</reference>
<dbReference type="OrthoDB" id="2798106at2759"/>
<dbReference type="Proteomes" id="UP000182235">
    <property type="component" value="Unassembled WGS sequence"/>
</dbReference>
<organism evidence="1 2">
    <name type="scientific">Emergomyces pasteurianus Ep9510</name>
    <dbReference type="NCBI Taxonomy" id="1447872"/>
    <lineage>
        <taxon>Eukaryota</taxon>
        <taxon>Fungi</taxon>
        <taxon>Dikarya</taxon>
        <taxon>Ascomycota</taxon>
        <taxon>Pezizomycotina</taxon>
        <taxon>Eurotiomycetes</taxon>
        <taxon>Eurotiomycetidae</taxon>
        <taxon>Onygenales</taxon>
        <taxon>Ajellomycetaceae</taxon>
        <taxon>Emergomyces</taxon>
    </lineage>
</organism>
<keyword evidence="2" id="KW-1185">Reference proteome</keyword>
<protein>
    <submittedName>
        <fullName evidence="1">Uncharacterized protein</fullName>
    </submittedName>
</protein>